<dbReference type="EMBL" id="CAJNOB010000027">
    <property type="protein sequence ID" value="CAF0700102.1"/>
    <property type="molecule type" value="Genomic_DNA"/>
</dbReference>
<keyword evidence="2" id="KW-1185">Reference proteome</keyword>
<dbReference type="AlphaFoldDB" id="A0A8J2BJF1"/>
<organism evidence="1 2">
    <name type="scientific">Candidatus Methylacidithermus pantelleriae</name>
    <dbReference type="NCBI Taxonomy" id="2744239"/>
    <lineage>
        <taxon>Bacteria</taxon>
        <taxon>Pseudomonadati</taxon>
        <taxon>Verrucomicrobiota</taxon>
        <taxon>Methylacidiphilae</taxon>
        <taxon>Methylacidiphilales</taxon>
        <taxon>Methylacidiphilaceae</taxon>
        <taxon>Candidatus Methylacidithermus</taxon>
    </lineage>
</organism>
<gene>
    <name evidence="1" type="ORF">MPNT_330001</name>
</gene>
<evidence type="ECO:0000313" key="1">
    <source>
        <dbReference type="EMBL" id="CAF0700102.1"/>
    </source>
</evidence>
<name>A0A8J2BJF1_9BACT</name>
<proteinExistence type="predicted"/>
<sequence length="76" mass="8319">MVVQRGFFRAGVELIEVDPVHTSVNGAVNHACRHGIGSYQVAVFCACPRREWGLSERLSVAERVVATRIEVISPSP</sequence>
<dbReference type="Proteomes" id="UP000663859">
    <property type="component" value="Unassembled WGS sequence"/>
</dbReference>
<comment type="caution">
    <text evidence="1">The sequence shown here is derived from an EMBL/GenBank/DDBJ whole genome shotgun (WGS) entry which is preliminary data.</text>
</comment>
<evidence type="ECO:0000313" key="2">
    <source>
        <dbReference type="Proteomes" id="UP000663859"/>
    </source>
</evidence>
<reference evidence="1" key="1">
    <citation type="submission" date="2021-02" db="EMBL/GenBank/DDBJ databases">
        <authorList>
            <person name="Cremers G."/>
            <person name="Picone N."/>
        </authorList>
    </citation>
    <scope>NUCLEOTIDE SEQUENCE</scope>
    <source>
        <strain evidence="1">PQ17</strain>
    </source>
</reference>
<accession>A0A8J2BJF1</accession>
<protein>
    <submittedName>
        <fullName evidence="1">Uncharacterized protein</fullName>
    </submittedName>
</protein>